<dbReference type="AlphaFoldDB" id="A0A183J1I0"/>
<proteinExistence type="predicted"/>
<reference evidence="1 2" key="2">
    <citation type="submission" date="2018-11" db="EMBL/GenBank/DDBJ databases">
        <authorList>
            <consortium name="Pathogen Informatics"/>
        </authorList>
    </citation>
    <scope>NUCLEOTIDE SEQUENCE [LARGE SCALE GENOMIC DNA]</scope>
</reference>
<accession>A0A183J1I0</accession>
<dbReference type="WBParaSite" id="SBAD_0001007801-mRNA-1">
    <property type="protein sequence ID" value="SBAD_0001007801-mRNA-1"/>
    <property type="gene ID" value="SBAD_0001007801"/>
</dbReference>
<dbReference type="Proteomes" id="UP000270296">
    <property type="component" value="Unassembled WGS sequence"/>
</dbReference>
<organism evidence="3">
    <name type="scientific">Soboliphyme baturini</name>
    <dbReference type="NCBI Taxonomy" id="241478"/>
    <lineage>
        <taxon>Eukaryota</taxon>
        <taxon>Metazoa</taxon>
        <taxon>Ecdysozoa</taxon>
        <taxon>Nematoda</taxon>
        <taxon>Enoplea</taxon>
        <taxon>Dorylaimia</taxon>
        <taxon>Dioctophymatida</taxon>
        <taxon>Dioctophymatoidea</taxon>
        <taxon>Soboliphymatidae</taxon>
        <taxon>Soboliphyme</taxon>
    </lineage>
</organism>
<keyword evidence="2" id="KW-1185">Reference proteome</keyword>
<sequence>MIDLMIVSSDLTPPLPFPGPDEKGGGLETMESLHKIQPPSTHGIDAIGNYTGSVVARVTKGRAGCWGTEADCEKSE</sequence>
<reference evidence="3" key="1">
    <citation type="submission" date="2016-06" db="UniProtKB">
        <authorList>
            <consortium name="WormBaseParasite"/>
        </authorList>
    </citation>
    <scope>IDENTIFICATION</scope>
</reference>
<gene>
    <name evidence="1" type="ORF">SBAD_LOCUS9728</name>
</gene>
<protein>
    <submittedName>
        <fullName evidence="1 3">Uncharacterized protein</fullName>
    </submittedName>
</protein>
<evidence type="ECO:0000313" key="2">
    <source>
        <dbReference type="Proteomes" id="UP000270296"/>
    </source>
</evidence>
<name>A0A183J1I0_9BILA</name>
<dbReference type="EMBL" id="UZAM01013086">
    <property type="protein sequence ID" value="VDP25362.1"/>
    <property type="molecule type" value="Genomic_DNA"/>
</dbReference>
<evidence type="ECO:0000313" key="3">
    <source>
        <dbReference type="WBParaSite" id="SBAD_0001007801-mRNA-1"/>
    </source>
</evidence>
<evidence type="ECO:0000313" key="1">
    <source>
        <dbReference type="EMBL" id="VDP25362.1"/>
    </source>
</evidence>